<comment type="caution">
    <text evidence="2">The sequence shown here is derived from an EMBL/GenBank/DDBJ whole genome shotgun (WGS) entry which is preliminary data.</text>
</comment>
<dbReference type="RefSeq" id="WP_200749098.1">
    <property type="nucleotide sequence ID" value="NZ_JAEOAH010000013.1"/>
</dbReference>
<evidence type="ECO:0000313" key="2">
    <source>
        <dbReference type="EMBL" id="MBK3495365.1"/>
    </source>
</evidence>
<evidence type="ECO:0000313" key="3">
    <source>
        <dbReference type="Proteomes" id="UP000618943"/>
    </source>
</evidence>
<evidence type="ECO:0008006" key="4">
    <source>
        <dbReference type="Google" id="ProtNLM"/>
    </source>
</evidence>
<organism evidence="2 3">
    <name type="scientific">Viridibacillus soli</name>
    <dbReference type="NCBI Taxonomy" id="2798301"/>
    <lineage>
        <taxon>Bacteria</taxon>
        <taxon>Bacillati</taxon>
        <taxon>Bacillota</taxon>
        <taxon>Bacilli</taxon>
        <taxon>Bacillales</taxon>
        <taxon>Caryophanaceae</taxon>
        <taxon>Viridibacillus</taxon>
    </lineage>
</organism>
<accession>A0ABS1H7G9</accession>
<name>A0ABS1H7G9_9BACL</name>
<reference evidence="2 3" key="1">
    <citation type="submission" date="2020-12" db="EMBL/GenBank/DDBJ databases">
        <title>YIM B01967 draft genome.</title>
        <authorList>
            <person name="Yan X."/>
        </authorList>
    </citation>
    <scope>NUCLEOTIDE SEQUENCE [LARGE SCALE GENOMIC DNA]</scope>
    <source>
        <strain evidence="2 3">YIM B01967</strain>
    </source>
</reference>
<proteinExistence type="predicted"/>
<dbReference type="EMBL" id="JAEOAH010000013">
    <property type="protein sequence ID" value="MBK3495365.1"/>
    <property type="molecule type" value="Genomic_DNA"/>
</dbReference>
<dbReference type="Pfam" id="PF14177">
    <property type="entry name" value="YkyB"/>
    <property type="match status" value="1"/>
</dbReference>
<evidence type="ECO:0000256" key="1">
    <source>
        <dbReference type="SAM" id="MobiDB-lite"/>
    </source>
</evidence>
<dbReference type="InterPro" id="IPR025552">
    <property type="entry name" value="YkyB"/>
</dbReference>
<dbReference type="Proteomes" id="UP000618943">
    <property type="component" value="Unassembled WGS sequence"/>
</dbReference>
<feature type="region of interest" description="Disordered" evidence="1">
    <location>
        <begin position="124"/>
        <end position="157"/>
    </location>
</feature>
<protein>
    <recommendedName>
        <fullName evidence="4">YkyB-like protein</fullName>
    </recommendedName>
</protein>
<keyword evidence="3" id="KW-1185">Reference proteome</keyword>
<sequence length="157" mass="18110">MQREYCDEQLATAIYTVNRHAKTAPDNKPLYELKRLALEKMIHASRAKKLGLHFVKNPRFSKQQSSVLIQCADYYFHSLPKKEDFASLPHLGHLDDSYRNPQRKMSLNTARNVLKDYLGIKTQSTAKKVTTPPKNIENKGSNKKKPTLNNTSYFYGH</sequence>
<gene>
    <name evidence="2" type="ORF">JFL43_11000</name>
</gene>
<feature type="compositionally biased region" description="Polar residues" evidence="1">
    <location>
        <begin position="147"/>
        <end position="157"/>
    </location>
</feature>